<dbReference type="GO" id="GO:0003677">
    <property type="term" value="F:DNA binding"/>
    <property type="evidence" value="ECO:0007669"/>
    <property type="project" value="UniProtKB-KW"/>
</dbReference>
<dbReference type="SUPFAM" id="SSF46894">
    <property type="entry name" value="C-terminal effector domain of the bipartite response regulators"/>
    <property type="match status" value="1"/>
</dbReference>
<dbReference type="GO" id="GO:0000160">
    <property type="term" value="P:phosphorelay signal transduction system"/>
    <property type="evidence" value="ECO:0007669"/>
    <property type="project" value="InterPro"/>
</dbReference>
<keyword evidence="2" id="KW-0238">DNA-binding</keyword>
<dbReference type="PANTHER" id="PTHR43214:SF40">
    <property type="entry name" value="TRANSCRIPTIONAL REGULATORY PROTEIN LNRK"/>
    <property type="match status" value="1"/>
</dbReference>
<evidence type="ECO:0000256" key="1">
    <source>
        <dbReference type="ARBA" id="ARBA00022553"/>
    </source>
</evidence>
<evidence type="ECO:0000313" key="7">
    <source>
        <dbReference type="Proteomes" id="UP000431264"/>
    </source>
</evidence>
<dbReference type="PROSITE" id="PS50110">
    <property type="entry name" value="RESPONSE_REGULATORY"/>
    <property type="match status" value="1"/>
</dbReference>
<dbReference type="RefSeq" id="WP_140996977.1">
    <property type="nucleotide sequence ID" value="NZ_VDCZ01000003.1"/>
</dbReference>
<dbReference type="SUPFAM" id="SSF52172">
    <property type="entry name" value="CheY-like"/>
    <property type="match status" value="1"/>
</dbReference>
<dbReference type="CDD" id="cd06170">
    <property type="entry name" value="LuxR_C_like"/>
    <property type="match status" value="1"/>
</dbReference>
<dbReference type="Proteomes" id="UP000431264">
    <property type="component" value="Unassembled WGS sequence"/>
</dbReference>
<name>A0A6I4IK62_9FLAO</name>
<evidence type="ECO:0000259" key="5">
    <source>
        <dbReference type="PROSITE" id="PS50110"/>
    </source>
</evidence>
<organism evidence="6 7">
    <name type="scientific">Flavobacterium profundi</name>
    <dbReference type="NCBI Taxonomy" id="1774945"/>
    <lineage>
        <taxon>Bacteria</taxon>
        <taxon>Pseudomonadati</taxon>
        <taxon>Bacteroidota</taxon>
        <taxon>Flavobacteriia</taxon>
        <taxon>Flavobacteriales</taxon>
        <taxon>Flavobacteriaceae</taxon>
        <taxon>Flavobacterium</taxon>
    </lineage>
</organism>
<feature type="modified residue" description="4-aspartylphosphate" evidence="3">
    <location>
        <position position="53"/>
    </location>
</feature>
<feature type="domain" description="Response regulatory" evidence="5">
    <location>
        <begin position="2"/>
        <end position="118"/>
    </location>
</feature>
<dbReference type="PRINTS" id="PR00038">
    <property type="entry name" value="HTHLUXR"/>
</dbReference>
<feature type="domain" description="HTH luxR-type" evidence="4">
    <location>
        <begin position="152"/>
        <end position="216"/>
    </location>
</feature>
<reference evidence="7" key="1">
    <citation type="submission" date="2019-05" db="EMBL/GenBank/DDBJ databases">
        <title>Flavobacterium profundi sp. nov., isolated from a deep-sea seamount.</title>
        <authorList>
            <person name="Zhang D.-C."/>
        </authorList>
    </citation>
    <scope>NUCLEOTIDE SEQUENCE [LARGE SCALE GENOMIC DNA]</scope>
    <source>
        <strain evidence="7">TP390</strain>
    </source>
</reference>
<comment type="caution">
    <text evidence="6">The sequence shown here is derived from an EMBL/GenBank/DDBJ whole genome shotgun (WGS) entry which is preliminary data.</text>
</comment>
<protein>
    <submittedName>
        <fullName evidence="6">Response regulator</fullName>
    </submittedName>
</protein>
<dbReference type="Pfam" id="PF00072">
    <property type="entry name" value="Response_reg"/>
    <property type="match status" value="1"/>
</dbReference>
<evidence type="ECO:0000256" key="2">
    <source>
        <dbReference type="ARBA" id="ARBA00023125"/>
    </source>
</evidence>
<gene>
    <name evidence="6" type="ORF">GOQ30_05310</name>
</gene>
<dbReference type="InterPro" id="IPR058245">
    <property type="entry name" value="NreC/VraR/RcsB-like_REC"/>
</dbReference>
<sequence>MKVAIVDDHQLFRKSLAHLLNSFDEIDVVLQANNGREFLSSIEEYDIDLVLLDIQMPEMDGFQTCRILKDKYPNIYVLIISQLTTKESIHKVMELGAHGFFTKNSDPVQLHNAIISIKENGYYFGNELGSVIREVMLWEKKRNDEQVEDGFEIDENCLTAREIEIIKLVSNGKSSKEISEILNINVRTVETHRKHIMEKTNSKNFIGVVVFALKYQLIALEEI</sequence>
<dbReference type="GO" id="GO:0006355">
    <property type="term" value="P:regulation of DNA-templated transcription"/>
    <property type="evidence" value="ECO:0007669"/>
    <property type="project" value="InterPro"/>
</dbReference>
<dbReference type="OrthoDB" id="9797341at2"/>
<dbReference type="InterPro" id="IPR001789">
    <property type="entry name" value="Sig_transdc_resp-reg_receiver"/>
</dbReference>
<dbReference type="PANTHER" id="PTHR43214">
    <property type="entry name" value="TWO-COMPONENT RESPONSE REGULATOR"/>
    <property type="match status" value="1"/>
</dbReference>
<evidence type="ECO:0000256" key="3">
    <source>
        <dbReference type="PROSITE-ProRule" id="PRU00169"/>
    </source>
</evidence>
<dbReference type="AlphaFoldDB" id="A0A6I4IK62"/>
<dbReference type="InterPro" id="IPR011006">
    <property type="entry name" value="CheY-like_superfamily"/>
</dbReference>
<dbReference type="PROSITE" id="PS00622">
    <property type="entry name" value="HTH_LUXR_1"/>
    <property type="match status" value="1"/>
</dbReference>
<dbReference type="Pfam" id="PF00196">
    <property type="entry name" value="GerE"/>
    <property type="match status" value="1"/>
</dbReference>
<dbReference type="Gene3D" id="3.40.50.2300">
    <property type="match status" value="1"/>
</dbReference>
<accession>A0A6I4IK62</accession>
<keyword evidence="7" id="KW-1185">Reference proteome</keyword>
<dbReference type="SMART" id="SM00448">
    <property type="entry name" value="REC"/>
    <property type="match status" value="1"/>
</dbReference>
<dbReference type="PROSITE" id="PS50043">
    <property type="entry name" value="HTH_LUXR_2"/>
    <property type="match status" value="1"/>
</dbReference>
<dbReference type="InterPro" id="IPR016032">
    <property type="entry name" value="Sig_transdc_resp-reg_C-effctor"/>
</dbReference>
<dbReference type="EMBL" id="WQLW01000003">
    <property type="protein sequence ID" value="MVO08579.1"/>
    <property type="molecule type" value="Genomic_DNA"/>
</dbReference>
<dbReference type="InterPro" id="IPR000792">
    <property type="entry name" value="Tscrpt_reg_LuxR_C"/>
</dbReference>
<evidence type="ECO:0000259" key="4">
    <source>
        <dbReference type="PROSITE" id="PS50043"/>
    </source>
</evidence>
<evidence type="ECO:0000313" key="6">
    <source>
        <dbReference type="EMBL" id="MVO08579.1"/>
    </source>
</evidence>
<dbReference type="SMART" id="SM00421">
    <property type="entry name" value="HTH_LUXR"/>
    <property type="match status" value="1"/>
</dbReference>
<keyword evidence="1 3" id="KW-0597">Phosphoprotein</keyword>
<proteinExistence type="predicted"/>
<dbReference type="InterPro" id="IPR039420">
    <property type="entry name" value="WalR-like"/>
</dbReference>
<dbReference type="CDD" id="cd17535">
    <property type="entry name" value="REC_NarL-like"/>
    <property type="match status" value="1"/>
</dbReference>